<protein>
    <recommendedName>
        <fullName evidence="2">F-box domain-containing protein</fullName>
    </recommendedName>
</protein>
<reference evidence="3" key="1">
    <citation type="submission" date="2022-11" db="UniProtKB">
        <authorList>
            <consortium name="EnsemblMetazoa"/>
        </authorList>
    </citation>
    <scope>IDENTIFICATION</scope>
</reference>
<dbReference type="OMA" id="CEPARRI"/>
<dbReference type="Gene3D" id="1.20.1280.50">
    <property type="match status" value="1"/>
</dbReference>
<dbReference type="RefSeq" id="XP_038073296.1">
    <property type="nucleotide sequence ID" value="XM_038217368.1"/>
</dbReference>
<sequence length="507" mass="56940">MEPSNWSQLPHTAVVNMFSHLSHRDRARASSTCKSWRDCYFHPSFWRRVDLELTFQTGCEPARCILDKCGKFVRELCLTCTVALPVLCAQFANRDASGSAPPPTGSEESSQENQPDDLLRYRKLYQDLPTVFQGLHNSEGLEKLIFCFFPLCKNCNCGAQLPGEEFGTKMTESLKKVIQASTKLKTLALAHNSGSLRSTFLKELSDKFGKQLRVLHIPTFQVAEEVTDEAITLTSSLSNFTSLSILTLNLSMVTDQLLKGLPDSKCASTLRQLNMVIGFGADVNSYLDDSSWSKLGRRLPDLQVTVSAIISDYGATDELLHYLTPSIPLTSLRIFVSQPWSLKEDLIDSIAKNYSKSLSCLEIHTDKSALFFGNNSEADPLVMLCWQCKKLNRLVITGYKLLICNVLAIATLRGPGLSTFEVERGLLYSDHDEMWASEEYDEETPTSHDSFYSDGTVSDSPTSETEYRFTLIQDISSSLKRPWEPVERRHMTIPKFLTQDLLIDADQ</sequence>
<dbReference type="PROSITE" id="PS50181">
    <property type="entry name" value="FBOX"/>
    <property type="match status" value="1"/>
</dbReference>
<keyword evidence="4" id="KW-1185">Reference proteome</keyword>
<dbReference type="PANTHER" id="PTHR20933">
    <property type="entry name" value="F-BOX ONLY PROTEIN 33"/>
    <property type="match status" value="1"/>
</dbReference>
<evidence type="ECO:0000313" key="4">
    <source>
        <dbReference type="Proteomes" id="UP000887568"/>
    </source>
</evidence>
<dbReference type="Gene3D" id="3.80.10.10">
    <property type="entry name" value="Ribonuclease Inhibitor"/>
    <property type="match status" value="1"/>
</dbReference>
<dbReference type="InterPro" id="IPR032675">
    <property type="entry name" value="LRR_dom_sf"/>
</dbReference>
<dbReference type="AlphaFoldDB" id="A0A914BB60"/>
<dbReference type="PANTHER" id="PTHR20933:SF3">
    <property type="entry name" value="F-BOX ONLY PROTEIN 33"/>
    <property type="match status" value="1"/>
</dbReference>
<dbReference type="SUPFAM" id="SSF52047">
    <property type="entry name" value="RNI-like"/>
    <property type="match status" value="1"/>
</dbReference>
<dbReference type="OrthoDB" id="8757000at2759"/>
<feature type="region of interest" description="Disordered" evidence="1">
    <location>
        <begin position="438"/>
        <end position="462"/>
    </location>
</feature>
<dbReference type="Pfam" id="PF12937">
    <property type="entry name" value="F-box-like"/>
    <property type="match status" value="1"/>
</dbReference>
<dbReference type="InterPro" id="IPR036047">
    <property type="entry name" value="F-box-like_dom_sf"/>
</dbReference>
<dbReference type="EnsemblMetazoa" id="XM_038217367.1">
    <property type="protein sequence ID" value="XP_038073295.1"/>
    <property type="gene ID" value="LOC119741564"/>
</dbReference>
<name>A0A914BB60_PATMI</name>
<proteinExistence type="predicted"/>
<evidence type="ECO:0000313" key="3">
    <source>
        <dbReference type="EnsemblMetazoa" id="XP_038073296.1"/>
    </source>
</evidence>
<evidence type="ECO:0000256" key="1">
    <source>
        <dbReference type="SAM" id="MobiDB-lite"/>
    </source>
</evidence>
<dbReference type="GeneID" id="119741564"/>
<feature type="domain" description="F-box" evidence="2">
    <location>
        <begin position="3"/>
        <end position="49"/>
    </location>
</feature>
<dbReference type="InterPro" id="IPR001810">
    <property type="entry name" value="F-box_dom"/>
</dbReference>
<feature type="compositionally biased region" description="Polar residues" evidence="1">
    <location>
        <begin position="447"/>
        <end position="462"/>
    </location>
</feature>
<dbReference type="EnsemblMetazoa" id="XM_038217368.1">
    <property type="protein sequence ID" value="XP_038073296.1"/>
    <property type="gene ID" value="LOC119741564"/>
</dbReference>
<dbReference type="Proteomes" id="UP000887568">
    <property type="component" value="Unplaced"/>
</dbReference>
<dbReference type="RefSeq" id="XP_038073294.1">
    <property type="nucleotide sequence ID" value="XM_038217366.1"/>
</dbReference>
<dbReference type="EnsemblMetazoa" id="XM_038217366.1">
    <property type="protein sequence ID" value="XP_038073294.1"/>
    <property type="gene ID" value="LOC119741564"/>
</dbReference>
<evidence type="ECO:0000259" key="2">
    <source>
        <dbReference type="PROSITE" id="PS50181"/>
    </source>
</evidence>
<accession>A0A914BB60</accession>
<dbReference type="RefSeq" id="XP_038073295.1">
    <property type="nucleotide sequence ID" value="XM_038217367.1"/>
</dbReference>
<organism evidence="3 4">
    <name type="scientific">Patiria miniata</name>
    <name type="common">Bat star</name>
    <name type="synonym">Asterina miniata</name>
    <dbReference type="NCBI Taxonomy" id="46514"/>
    <lineage>
        <taxon>Eukaryota</taxon>
        <taxon>Metazoa</taxon>
        <taxon>Echinodermata</taxon>
        <taxon>Eleutherozoa</taxon>
        <taxon>Asterozoa</taxon>
        <taxon>Asteroidea</taxon>
        <taxon>Valvatacea</taxon>
        <taxon>Valvatida</taxon>
        <taxon>Asterinidae</taxon>
        <taxon>Patiria</taxon>
    </lineage>
</organism>
<dbReference type="GO" id="GO:0031398">
    <property type="term" value="P:positive regulation of protein ubiquitination"/>
    <property type="evidence" value="ECO:0007669"/>
    <property type="project" value="TreeGrafter"/>
</dbReference>
<dbReference type="SUPFAM" id="SSF81383">
    <property type="entry name" value="F-box domain"/>
    <property type="match status" value="1"/>
</dbReference>
<dbReference type="CDD" id="cd22104">
    <property type="entry name" value="F-box_FBXO33"/>
    <property type="match status" value="1"/>
</dbReference>